<dbReference type="InterPro" id="IPR015872">
    <property type="entry name" value="TFIIA_gsu_N"/>
</dbReference>
<comment type="caution">
    <text evidence="9">The sequence shown here is derived from an EMBL/GenBank/DDBJ whole genome shotgun (WGS) entry which is preliminary data.</text>
</comment>
<evidence type="ECO:0000256" key="4">
    <source>
        <dbReference type="ARBA" id="ARBA00023163"/>
    </source>
</evidence>
<evidence type="ECO:0000313" key="10">
    <source>
        <dbReference type="Proteomes" id="UP000663879"/>
    </source>
</evidence>
<protein>
    <recommendedName>
        <fullName evidence="6">Transcription initiation factor IIA subunit 2</fullName>
    </recommendedName>
</protein>
<dbReference type="EMBL" id="CAJNOC010000294">
    <property type="protein sequence ID" value="CAF0740483.1"/>
    <property type="molecule type" value="Genomic_DNA"/>
</dbReference>
<keyword evidence="5 6" id="KW-0539">Nucleus</keyword>
<evidence type="ECO:0000256" key="5">
    <source>
        <dbReference type="ARBA" id="ARBA00023242"/>
    </source>
</evidence>
<dbReference type="AlphaFoldDB" id="A0A813NMS3"/>
<accession>A0A813NMS3</accession>
<dbReference type="GO" id="GO:0005672">
    <property type="term" value="C:transcription factor TFIIA complex"/>
    <property type="evidence" value="ECO:0007669"/>
    <property type="project" value="InterPro"/>
</dbReference>
<comment type="function">
    <text evidence="6">TFIIA is a component of the transcription machinery of RNA polymerase II and plays an important role in transcriptional activation.</text>
</comment>
<sequence>MSNEYEVYRTISLGTALQETLDEFVQSNQIKDKMAKRIFQQYDRSISKVFQSQIKNKVHFKSKLDIYRNCDNVWTLLFNGIEITFTDQQNQSIKLGQENKVKIVACEAKSDKKSKYNNNFDD</sequence>
<evidence type="ECO:0000256" key="6">
    <source>
        <dbReference type="PIRNR" id="PIRNR009415"/>
    </source>
</evidence>
<organism evidence="9 10">
    <name type="scientific">Brachionus calyciflorus</name>
    <dbReference type="NCBI Taxonomy" id="104777"/>
    <lineage>
        <taxon>Eukaryota</taxon>
        <taxon>Metazoa</taxon>
        <taxon>Spiralia</taxon>
        <taxon>Gnathifera</taxon>
        <taxon>Rotifera</taxon>
        <taxon>Eurotatoria</taxon>
        <taxon>Monogononta</taxon>
        <taxon>Pseudotrocha</taxon>
        <taxon>Ploima</taxon>
        <taxon>Brachionidae</taxon>
        <taxon>Brachionus</taxon>
    </lineage>
</organism>
<dbReference type="Gene3D" id="1.10.287.190">
    <property type="entry name" value="Transcription factor IIA gamma subunit, alpha-helical domain"/>
    <property type="match status" value="1"/>
</dbReference>
<dbReference type="OrthoDB" id="586585at2759"/>
<keyword evidence="4 6" id="KW-0804">Transcription</keyword>
<dbReference type="PANTHER" id="PTHR10966">
    <property type="entry name" value="TRANSCRIPTION INITIATION FACTOR IIA SUBUNIT 2"/>
    <property type="match status" value="1"/>
</dbReference>
<feature type="domain" description="Transcription initiation factor IIA gamma subunit C-terminal" evidence="8">
    <location>
        <begin position="61"/>
        <end position="108"/>
    </location>
</feature>
<evidence type="ECO:0000313" key="9">
    <source>
        <dbReference type="EMBL" id="CAF0740483.1"/>
    </source>
</evidence>
<evidence type="ECO:0000259" key="8">
    <source>
        <dbReference type="Pfam" id="PF02751"/>
    </source>
</evidence>
<dbReference type="SUPFAM" id="SSF50784">
    <property type="entry name" value="Transcription factor IIA (TFIIA), beta-barrel domain"/>
    <property type="match status" value="1"/>
</dbReference>
<reference evidence="9" key="1">
    <citation type="submission" date="2021-02" db="EMBL/GenBank/DDBJ databases">
        <authorList>
            <person name="Nowell W R."/>
        </authorList>
    </citation>
    <scope>NUCLEOTIDE SEQUENCE</scope>
    <source>
        <strain evidence="9">Ploen Becks lab</strain>
    </source>
</reference>
<evidence type="ECO:0000256" key="3">
    <source>
        <dbReference type="ARBA" id="ARBA00023015"/>
    </source>
</evidence>
<dbReference type="Proteomes" id="UP000663879">
    <property type="component" value="Unassembled WGS sequence"/>
</dbReference>
<name>A0A813NMS3_9BILA</name>
<dbReference type="Pfam" id="PF02751">
    <property type="entry name" value="TFIIA_gamma_C"/>
    <property type="match status" value="1"/>
</dbReference>
<dbReference type="SUPFAM" id="SSF47396">
    <property type="entry name" value="Transcription factor IIA (TFIIA), alpha-helical domain"/>
    <property type="match status" value="1"/>
</dbReference>
<dbReference type="InterPro" id="IPR009083">
    <property type="entry name" value="TFIIA_a-hlx"/>
</dbReference>
<dbReference type="InterPro" id="IPR015871">
    <property type="entry name" value="TFIIA_gsu_C"/>
</dbReference>
<evidence type="ECO:0000256" key="1">
    <source>
        <dbReference type="ARBA" id="ARBA00004123"/>
    </source>
</evidence>
<feature type="domain" description="Transcription initiation factor IIA gamma subunit N-terminal" evidence="7">
    <location>
        <begin position="5"/>
        <end position="49"/>
    </location>
</feature>
<dbReference type="CDD" id="cd10014">
    <property type="entry name" value="TFIIA_gamma_C"/>
    <property type="match status" value="1"/>
</dbReference>
<keyword evidence="3 6" id="KW-0805">Transcription regulation</keyword>
<dbReference type="Pfam" id="PF02268">
    <property type="entry name" value="TFIIA_gamma_N"/>
    <property type="match status" value="1"/>
</dbReference>
<dbReference type="PIRSF" id="PIRSF009415">
    <property type="entry name" value="Hum_TFIIA_gamma"/>
    <property type="match status" value="1"/>
</dbReference>
<proteinExistence type="inferred from homology"/>
<dbReference type="GO" id="GO:0006367">
    <property type="term" value="P:transcription initiation at RNA polymerase II promoter"/>
    <property type="evidence" value="ECO:0007669"/>
    <property type="project" value="InterPro"/>
</dbReference>
<evidence type="ECO:0000256" key="2">
    <source>
        <dbReference type="ARBA" id="ARBA00007675"/>
    </source>
</evidence>
<gene>
    <name evidence="9" type="ORF">OXX778_LOCUS3365</name>
</gene>
<dbReference type="InterPro" id="IPR009088">
    <property type="entry name" value="TFIIA_b-brl"/>
</dbReference>
<evidence type="ECO:0000259" key="7">
    <source>
        <dbReference type="Pfam" id="PF02268"/>
    </source>
</evidence>
<comment type="similarity">
    <text evidence="2 6">Belongs to the TFIIA subunit 2 family.</text>
</comment>
<dbReference type="Gene3D" id="2.30.18.10">
    <property type="entry name" value="Transcription factor IIA (TFIIA), beta-barrel domain"/>
    <property type="match status" value="1"/>
</dbReference>
<keyword evidence="10" id="KW-1185">Reference proteome</keyword>
<dbReference type="InterPro" id="IPR003194">
    <property type="entry name" value="TFIIA_gsu"/>
</dbReference>
<comment type="subcellular location">
    <subcellularLocation>
        <location evidence="1 6">Nucleus</location>
    </subcellularLocation>
</comment>